<comment type="caution">
    <text evidence="1">The sequence shown here is derived from an EMBL/GenBank/DDBJ whole genome shotgun (WGS) entry which is preliminary data.</text>
</comment>
<name>A0A1L8CTG3_9THEO</name>
<sequence>MPKKREEIYFSPTKGLLTFTRVMEDIEAYIAGLPTSSYKIIIGSDSQAKNDETVFVTAIVVHRIGKGARYYYKKKSERHVVSLRQKIFFETALSLEVGSQVAHYFSKHGRSELPVEIHIDVGNKGETRELIKEVVGMVLGSGFTPKIKPEAYGATSVADKYTK</sequence>
<dbReference type="AlphaFoldDB" id="A0A1L8CTG3"/>
<dbReference type="RefSeq" id="WP_075858616.1">
    <property type="nucleotide sequence ID" value="NZ_BDJK01000009.1"/>
</dbReference>
<evidence type="ECO:0000313" key="2">
    <source>
        <dbReference type="Proteomes" id="UP000187485"/>
    </source>
</evidence>
<dbReference type="InterPro" id="IPR007405">
    <property type="entry name" value="Phage_KVP40_Orf299"/>
</dbReference>
<dbReference type="STRING" id="870242.cpu_06540"/>
<gene>
    <name evidence="1" type="ORF">cpu_06540</name>
</gene>
<dbReference type="Pfam" id="PF04308">
    <property type="entry name" value="RNaseH_like"/>
    <property type="match status" value="1"/>
</dbReference>
<dbReference type="PANTHER" id="PTHR39961">
    <property type="entry name" value="HYPOTHETICAL CYTOSOLIC PROTEIN"/>
    <property type="match status" value="1"/>
</dbReference>
<protein>
    <recommendedName>
        <fullName evidence="3">DUF458 domain-containing protein</fullName>
    </recommendedName>
</protein>
<dbReference type="EMBL" id="BDJK01000009">
    <property type="protein sequence ID" value="GAV22144.1"/>
    <property type="molecule type" value="Genomic_DNA"/>
</dbReference>
<keyword evidence="2" id="KW-1185">Reference proteome</keyword>
<evidence type="ECO:0008006" key="3">
    <source>
        <dbReference type="Google" id="ProtNLM"/>
    </source>
</evidence>
<evidence type="ECO:0000313" key="1">
    <source>
        <dbReference type="EMBL" id="GAV22144.1"/>
    </source>
</evidence>
<dbReference type="Proteomes" id="UP000187485">
    <property type="component" value="Unassembled WGS sequence"/>
</dbReference>
<reference evidence="2" key="1">
    <citation type="submission" date="2016-12" db="EMBL/GenBank/DDBJ databases">
        <title>Draft Genome Sequences od Carboxydothermus pertinax and islandicus, Hydrogenogenic Carboxydotrophic Bacteria.</title>
        <authorList>
            <person name="Fukuyama Y."/>
            <person name="Ohmae K."/>
            <person name="Yoneda Y."/>
            <person name="Yoshida T."/>
            <person name="Sako Y."/>
        </authorList>
    </citation>
    <scope>NUCLEOTIDE SEQUENCE [LARGE SCALE GENOMIC DNA]</scope>
    <source>
        <strain evidence="2">Ug1</strain>
    </source>
</reference>
<accession>A0A1L8CTG3</accession>
<proteinExistence type="predicted"/>
<dbReference type="OrthoDB" id="37369at2"/>
<organism evidence="1 2">
    <name type="scientific">Carboxydothermus pertinax</name>
    <dbReference type="NCBI Taxonomy" id="870242"/>
    <lineage>
        <taxon>Bacteria</taxon>
        <taxon>Bacillati</taxon>
        <taxon>Bacillota</taxon>
        <taxon>Clostridia</taxon>
        <taxon>Thermoanaerobacterales</taxon>
        <taxon>Thermoanaerobacteraceae</taxon>
        <taxon>Carboxydothermus</taxon>
    </lineage>
</organism>
<dbReference type="PANTHER" id="PTHR39961:SF1">
    <property type="entry name" value="DUF458 DOMAIN-CONTAINING PROTEIN"/>
    <property type="match status" value="1"/>
</dbReference>